<reference evidence="3" key="1">
    <citation type="submission" date="2021-03" db="EMBL/GenBank/DDBJ databases">
        <title>Whole genome sequence of Jiella sp. CQZ9-1.</title>
        <authorList>
            <person name="Tuo L."/>
        </authorList>
    </citation>
    <scope>NUCLEOTIDE SEQUENCE</scope>
    <source>
        <strain evidence="3">CQZ9-1</strain>
    </source>
</reference>
<accession>A0A939FYU7</accession>
<dbReference type="PANTHER" id="PTHR46268:SF25">
    <property type="entry name" value="USPA DOMAIN PROTEIN"/>
    <property type="match status" value="1"/>
</dbReference>
<comment type="similarity">
    <text evidence="1">Belongs to the universal stress protein A family.</text>
</comment>
<dbReference type="EMBL" id="JAFMPP010000002">
    <property type="protein sequence ID" value="MBO0661859.1"/>
    <property type="molecule type" value="Genomic_DNA"/>
</dbReference>
<dbReference type="Pfam" id="PF00582">
    <property type="entry name" value="Usp"/>
    <property type="match status" value="2"/>
</dbReference>
<dbReference type="InterPro" id="IPR006015">
    <property type="entry name" value="Universal_stress_UspA"/>
</dbReference>
<feature type="domain" description="UspA" evidence="2">
    <location>
        <begin position="2"/>
        <end position="157"/>
    </location>
</feature>
<evidence type="ECO:0000313" key="4">
    <source>
        <dbReference type="Proteomes" id="UP000664122"/>
    </source>
</evidence>
<dbReference type="InterPro" id="IPR006016">
    <property type="entry name" value="UspA"/>
</dbReference>
<sequence length="284" mass="30699">MTKIMACVDGSIYATSVTDHAVWAARRLKAPVEVVHAIGRREAAGGIFDLSGNLDLGERSTLMNELAELDEKRSKIALKRGRVVLEEAVARVKAAGIEAVSEKLRHGDIADTVADLADETRLTVIGKRGEAADFSKGHLGSNLERVARSTKRPLLVTSRAFRPIETFLVAFDGGKSSSEVVERLVASPLLKDVRCELFMVGQPSGDAGKRLHDAEQRLHTAGYNVSVYTTEGDVEACIANKVEQDGIDLIVMGAYGHSRIRSFIVGSTTAEIIRHCAIPALIIR</sequence>
<comment type="caution">
    <text evidence="3">The sequence shown here is derived from an EMBL/GenBank/DDBJ whole genome shotgun (WGS) entry which is preliminary data.</text>
</comment>
<dbReference type="Gene3D" id="3.40.50.12370">
    <property type="match status" value="1"/>
</dbReference>
<dbReference type="CDD" id="cd00293">
    <property type="entry name" value="USP-like"/>
    <property type="match status" value="2"/>
</dbReference>
<dbReference type="AlphaFoldDB" id="A0A939FYU7"/>
<dbReference type="PANTHER" id="PTHR46268">
    <property type="entry name" value="STRESS RESPONSE PROTEIN NHAX"/>
    <property type="match status" value="1"/>
</dbReference>
<keyword evidence="4" id="KW-1185">Reference proteome</keyword>
<evidence type="ECO:0000259" key="2">
    <source>
        <dbReference type="Pfam" id="PF00582"/>
    </source>
</evidence>
<evidence type="ECO:0000313" key="3">
    <source>
        <dbReference type="EMBL" id="MBO0661859.1"/>
    </source>
</evidence>
<feature type="domain" description="UspA" evidence="2">
    <location>
        <begin position="214"/>
        <end position="284"/>
    </location>
</feature>
<dbReference type="PRINTS" id="PR01438">
    <property type="entry name" value="UNVRSLSTRESS"/>
</dbReference>
<evidence type="ECO:0000256" key="1">
    <source>
        <dbReference type="ARBA" id="ARBA00008791"/>
    </source>
</evidence>
<dbReference type="Proteomes" id="UP000664122">
    <property type="component" value="Unassembled WGS sequence"/>
</dbReference>
<protein>
    <submittedName>
        <fullName evidence="3">Universal stress protein</fullName>
    </submittedName>
</protein>
<name>A0A939FYU7_9HYPH</name>
<organism evidence="3 4">
    <name type="scientific">Jiella flava</name>
    <dbReference type="NCBI Taxonomy" id="2816857"/>
    <lineage>
        <taxon>Bacteria</taxon>
        <taxon>Pseudomonadati</taxon>
        <taxon>Pseudomonadota</taxon>
        <taxon>Alphaproteobacteria</taxon>
        <taxon>Hyphomicrobiales</taxon>
        <taxon>Aurantimonadaceae</taxon>
        <taxon>Jiella</taxon>
    </lineage>
</organism>
<dbReference type="SUPFAM" id="SSF52402">
    <property type="entry name" value="Adenine nucleotide alpha hydrolases-like"/>
    <property type="match status" value="2"/>
</dbReference>
<gene>
    <name evidence="3" type="ORF">J1C48_04660</name>
</gene>
<dbReference type="RefSeq" id="WP_207256540.1">
    <property type="nucleotide sequence ID" value="NZ_JAFMPP010000002.1"/>
</dbReference>
<proteinExistence type="inferred from homology"/>